<dbReference type="GO" id="GO:0005524">
    <property type="term" value="F:ATP binding"/>
    <property type="evidence" value="ECO:0007669"/>
    <property type="project" value="UniProtKB-KW"/>
</dbReference>
<evidence type="ECO:0000256" key="3">
    <source>
        <dbReference type="ARBA" id="ARBA00022553"/>
    </source>
</evidence>
<keyword evidence="7 10" id="KW-0067">ATP-binding</keyword>
<evidence type="ECO:0000313" key="10">
    <source>
        <dbReference type="EMBL" id="PWX36721.1"/>
    </source>
</evidence>
<protein>
    <recommendedName>
        <fullName evidence="2">histidine kinase</fullName>
        <ecNumber evidence="2">2.7.13.3</ecNumber>
    </recommendedName>
</protein>
<sequence>MENLYKIKPSANILNTIGSEIIKDPFAAIIELVKNAYDADATTVRICYDFSTSNNDDLTITITDNGHGMSPEIVTGTWLVPATRNKARKSSSPSGRVFLGKKGIGRYASSILGNKFKMTTIDLNGIKTTVELDWYDFNKYDYLEDVPIYLEYENSNLSSGTTIKILHDSNVNFIWNKNTIDKLIKELRTLISPINEKSTMDLPFEIFFQTKNCDFNNGYDYNEKIMPINLLDFYNYRIYGTISKDGLLDLTYENACESIIQSEKVSCNKFTLPLNEDYKYCGDIFIDLRVFDRDPRDIDILKDKISNSSNSMLNKLETRQLLNEISGVNIYRNNFRIRPYGDLNYDWLSLDKDRVQNPSLKIGNNQVCGTIIINDEESSNLIERSSREGLKENAEYFGLLYLTKSALSLLETRRAMYRKKSGKGRKQKTFYDIIQKAFDFNKLSSDIDAIIISDDKINDKQSKVSNLIGNAKESTETMIHELNEVIATYQGQATLGKIVMILLHEGSKPIQGLRNMSTNLSIYSSILKQSDDLQKKFLCIDNIIDESESGEVYTNLLASLFKRIKPLAFKANLQKKDFDLTKQVQSSISIFEKELKSKNIICNFSSDKIIFNGYKEDILTTITNLIDNSVYWLSQIEITSKKIDITIIDNKEYIEIIYKDNGPGIDSSLIDSEIIFNPDFSTKSGGTGLGLAICGEAIKRNNGEIKAFSCSEGAYFTIRLNR</sequence>
<keyword evidence="5" id="KW-0547">Nucleotide-binding</keyword>
<evidence type="ECO:0000259" key="9">
    <source>
        <dbReference type="PROSITE" id="PS50109"/>
    </source>
</evidence>
<dbReference type="InterPro" id="IPR004358">
    <property type="entry name" value="Sig_transdc_His_kin-like_C"/>
</dbReference>
<dbReference type="AlphaFoldDB" id="A0AB37C411"/>
<evidence type="ECO:0000256" key="6">
    <source>
        <dbReference type="ARBA" id="ARBA00022777"/>
    </source>
</evidence>
<comment type="catalytic activity">
    <reaction evidence="1">
        <text>ATP + protein L-histidine = ADP + protein N-phospho-L-histidine.</text>
        <dbReference type="EC" id="2.7.13.3"/>
    </reaction>
</comment>
<dbReference type="PROSITE" id="PS50109">
    <property type="entry name" value="HIS_KIN"/>
    <property type="match status" value="1"/>
</dbReference>
<dbReference type="EC" id="2.7.13.3" evidence="2"/>
<keyword evidence="6" id="KW-0418">Kinase</keyword>
<accession>A0AB37C411</accession>
<evidence type="ECO:0000256" key="4">
    <source>
        <dbReference type="ARBA" id="ARBA00022679"/>
    </source>
</evidence>
<dbReference type="PANTHER" id="PTHR43065:SF10">
    <property type="entry name" value="PEROXIDE STRESS-ACTIVATED HISTIDINE KINASE MAK3"/>
    <property type="match status" value="1"/>
</dbReference>
<gene>
    <name evidence="10" type="ORF">CYK91_15035</name>
</gene>
<keyword evidence="8" id="KW-0902">Two-component regulatory system</keyword>
<comment type="caution">
    <text evidence="10">The sequence shown here is derived from an EMBL/GenBank/DDBJ whole genome shotgun (WGS) entry which is preliminary data.</text>
</comment>
<evidence type="ECO:0000256" key="2">
    <source>
        <dbReference type="ARBA" id="ARBA00012438"/>
    </source>
</evidence>
<proteinExistence type="predicted"/>
<evidence type="ECO:0000313" key="11">
    <source>
        <dbReference type="Proteomes" id="UP000247117"/>
    </source>
</evidence>
<dbReference type="RefSeq" id="WP_110083427.1">
    <property type="nucleotide sequence ID" value="NZ_PJTB01000010.1"/>
</dbReference>
<name>A0AB37C411_CLOPF</name>
<dbReference type="InterPro" id="IPR005467">
    <property type="entry name" value="His_kinase_dom"/>
</dbReference>
<organism evidence="10 11">
    <name type="scientific">Clostridium perfringens</name>
    <dbReference type="NCBI Taxonomy" id="1502"/>
    <lineage>
        <taxon>Bacteria</taxon>
        <taxon>Bacillati</taxon>
        <taxon>Bacillota</taxon>
        <taxon>Clostridia</taxon>
        <taxon>Eubacteriales</taxon>
        <taxon>Clostridiaceae</taxon>
        <taxon>Clostridium</taxon>
    </lineage>
</organism>
<evidence type="ECO:0000256" key="7">
    <source>
        <dbReference type="ARBA" id="ARBA00022840"/>
    </source>
</evidence>
<dbReference type="Pfam" id="PF13589">
    <property type="entry name" value="HATPase_c_3"/>
    <property type="match status" value="1"/>
</dbReference>
<dbReference type="Pfam" id="PF02518">
    <property type="entry name" value="HATPase_c"/>
    <property type="match status" value="1"/>
</dbReference>
<dbReference type="PRINTS" id="PR00344">
    <property type="entry name" value="BCTRLSENSOR"/>
</dbReference>
<reference evidence="10 11" key="1">
    <citation type="journal article" date="2018" name="BMC Genomics">
        <title>Whole genome analysis reveals the diversity and evolutionary relationships between necrotic enteritis-causing strains of Clostridium perfringens.</title>
        <authorList>
            <person name="Lacey J.A."/>
            <person name="Allnutt T.R."/>
            <person name="Vezina B."/>
            <person name="Van T.T.H."/>
            <person name="Stent T."/>
            <person name="Han X."/>
            <person name="Rood J.I."/>
            <person name="Wade B."/>
            <person name="Keyburn A.L."/>
            <person name="Seeman T."/>
            <person name="Chen H."/>
            <person name="Haring V."/>
            <person name="Johanesen P.A."/>
            <person name="Lyras D."/>
            <person name="Moore R.J."/>
        </authorList>
    </citation>
    <scope>NUCLEOTIDE SEQUENCE [LARGE SCALE GENOMIC DNA]</scope>
    <source>
        <strain evidence="10 11">EUR-NE15</strain>
    </source>
</reference>
<dbReference type="SMART" id="SM00387">
    <property type="entry name" value="HATPase_c"/>
    <property type="match status" value="1"/>
</dbReference>
<dbReference type="Gene3D" id="3.30.565.10">
    <property type="entry name" value="Histidine kinase-like ATPase, C-terminal domain"/>
    <property type="match status" value="2"/>
</dbReference>
<evidence type="ECO:0000256" key="1">
    <source>
        <dbReference type="ARBA" id="ARBA00000085"/>
    </source>
</evidence>
<keyword evidence="3" id="KW-0597">Phosphoprotein</keyword>
<evidence type="ECO:0000256" key="5">
    <source>
        <dbReference type="ARBA" id="ARBA00022741"/>
    </source>
</evidence>
<feature type="domain" description="Histidine kinase" evidence="9">
    <location>
        <begin position="501"/>
        <end position="722"/>
    </location>
</feature>
<keyword evidence="4" id="KW-0808">Transferase</keyword>
<dbReference type="SUPFAM" id="SSF55874">
    <property type="entry name" value="ATPase domain of HSP90 chaperone/DNA topoisomerase II/histidine kinase"/>
    <property type="match status" value="2"/>
</dbReference>
<dbReference type="InterPro" id="IPR036890">
    <property type="entry name" value="HATPase_C_sf"/>
</dbReference>
<evidence type="ECO:0000256" key="8">
    <source>
        <dbReference type="ARBA" id="ARBA00023012"/>
    </source>
</evidence>
<dbReference type="InterPro" id="IPR003594">
    <property type="entry name" value="HATPase_dom"/>
</dbReference>
<dbReference type="GO" id="GO:0000160">
    <property type="term" value="P:phosphorelay signal transduction system"/>
    <property type="evidence" value="ECO:0007669"/>
    <property type="project" value="UniProtKB-KW"/>
</dbReference>
<dbReference type="PANTHER" id="PTHR43065">
    <property type="entry name" value="SENSOR HISTIDINE KINASE"/>
    <property type="match status" value="1"/>
</dbReference>
<dbReference type="Proteomes" id="UP000247117">
    <property type="component" value="Unassembled WGS sequence"/>
</dbReference>
<dbReference type="EMBL" id="PJTB01000010">
    <property type="protein sequence ID" value="PWX36721.1"/>
    <property type="molecule type" value="Genomic_DNA"/>
</dbReference>
<dbReference type="GO" id="GO:0004673">
    <property type="term" value="F:protein histidine kinase activity"/>
    <property type="evidence" value="ECO:0007669"/>
    <property type="project" value="UniProtKB-EC"/>
</dbReference>